<dbReference type="Gene3D" id="3.90.1750.10">
    <property type="entry name" value="Hect, E3 ligase catalytic domains"/>
    <property type="match status" value="1"/>
</dbReference>
<comment type="caution">
    <text evidence="2">Lacks conserved residue(s) required for the propagation of feature annotation.</text>
</comment>
<dbReference type="Pfam" id="PF00632">
    <property type="entry name" value="HECT"/>
    <property type="match status" value="1"/>
</dbReference>
<sequence>MADYRQILRECAERLISPACRLTVNGSNRSQANRGSNAGTSQDCEPSALEEHRRIFGYCPPVGSVQSARSSNSRGKRGGSSPYFIPRNTWTRSFVCLAKKDSRSAPSASERIALSAAELGEKKIVFHKCGNSTHVHEKITEAFPALASAGGYEILRIADYKSKNLMEIPMSGSGYSVSYLKGTLGQAKAYIRPIQKDLSLEVSNAIKEESPLVNCVNCNLIMPMAQVRKHERECGGGSPHLPSDETEREGIQKYFSEDSDKLDKESGKLKDLQTLFPGASVDTLTAALQSSSGDTNDAANTLLLANAVNDADDDDSNKQLLQSPFNFTDEHMPVLTLDDVMHIHKRNLGLTGRESLTILREDLWRESVAIFKNPKFQETARPMVTFEGEAGIDGGGLGKEFGTLLREKMFSPEANIFEGIHGRKLPIYSMEGIYSRMFQLVGKMMSYLIIHLDIHFPCFSPPVYEYIVSGSFEAASHHCCLDDICDSEIKELIGQVTAAKSEEELVSLKQNGVLVDSLVNAGWLNNLTLTNRNLAMQTFMVHFVLQKRKEPLDQLCKGLKTLGVLDLVRAHPGLMCRYFVMAEKEIDSKEMIGLFCMSDGCSEHMDVEFAQAYAYLQQGIHKLEEEEGSSGLKRFLHFMTGLSKITPLGLEKNIDIEFDMSSKSFFAET</sequence>
<proteinExistence type="predicted"/>
<feature type="non-terminal residue" evidence="5">
    <location>
        <position position="1"/>
    </location>
</feature>
<dbReference type="EMBL" id="JARQWQ010000098">
    <property type="protein sequence ID" value="KAK2551393.1"/>
    <property type="molecule type" value="Genomic_DNA"/>
</dbReference>
<name>A0AAD9PYG8_ACRCE</name>
<dbReference type="InterPro" id="IPR000569">
    <property type="entry name" value="HECT_dom"/>
</dbReference>
<gene>
    <name evidence="5" type="ORF">P5673_027794</name>
</gene>
<dbReference type="AlphaFoldDB" id="A0AAD9PYG8"/>
<dbReference type="GO" id="GO:0004842">
    <property type="term" value="F:ubiquitin-protein transferase activity"/>
    <property type="evidence" value="ECO:0007669"/>
    <property type="project" value="InterPro"/>
</dbReference>
<reference evidence="5" key="2">
    <citation type="journal article" date="2023" name="Science">
        <title>Genomic signatures of disease resistance in endangered staghorn corals.</title>
        <authorList>
            <person name="Vollmer S.V."/>
            <person name="Selwyn J.D."/>
            <person name="Despard B.A."/>
            <person name="Roesel C.L."/>
        </authorList>
    </citation>
    <scope>NUCLEOTIDE SEQUENCE</scope>
    <source>
        <strain evidence="5">K2</strain>
    </source>
</reference>
<feature type="domain" description="HECT" evidence="4">
    <location>
        <begin position="373"/>
        <end position="651"/>
    </location>
</feature>
<evidence type="ECO:0000313" key="6">
    <source>
        <dbReference type="Proteomes" id="UP001249851"/>
    </source>
</evidence>
<comment type="caution">
    <text evidence="5">The sequence shown here is derived from an EMBL/GenBank/DDBJ whole genome shotgun (WGS) entry which is preliminary data.</text>
</comment>
<evidence type="ECO:0000256" key="2">
    <source>
        <dbReference type="PROSITE-ProRule" id="PRU00104"/>
    </source>
</evidence>
<keyword evidence="1 2" id="KW-0833">Ubl conjugation pathway</keyword>
<organism evidence="5 6">
    <name type="scientific">Acropora cervicornis</name>
    <name type="common">Staghorn coral</name>
    <dbReference type="NCBI Taxonomy" id="6130"/>
    <lineage>
        <taxon>Eukaryota</taxon>
        <taxon>Metazoa</taxon>
        <taxon>Cnidaria</taxon>
        <taxon>Anthozoa</taxon>
        <taxon>Hexacorallia</taxon>
        <taxon>Scleractinia</taxon>
        <taxon>Astrocoeniina</taxon>
        <taxon>Acroporidae</taxon>
        <taxon>Acropora</taxon>
    </lineage>
</organism>
<dbReference type="PROSITE" id="PS50237">
    <property type="entry name" value="HECT"/>
    <property type="match status" value="1"/>
</dbReference>
<evidence type="ECO:0000256" key="3">
    <source>
        <dbReference type="SAM" id="MobiDB-lite"/>
    </source>
</evidence>
<keyword evidence="6" id="KW-1185">Reference proteome</keyword>
<dbReference type="Proteomes" id="UP001249851">
    <property type="component" value="Unassembled WGS sequence"/>
</dbReference>
<evidence type="ECO:0000256" key="1">
    <source>
        <dbReference type="ARBA" id="ARBA00022786"/>
    </source>
</evidence>
<dbReference type="InterPro" id="IPR035983">
    <property type="entry name" value="Hect_E3_ubiquitin_ligase"/>
</dbReference>
<feature type="region of interest" description="Disordered" evidence="3">
    <location>
        <begin position="64"/>
        <end position="83"/>
    </location>
</feature>
<dbReference type="CDD" id="cd14279">
    <property type="entry name" value="CUE"/>
    <property type="match status" value="1"/>
</dbReference>
<dbReference type="SUPFAM" id="SSF56204">
    <property type="entry name" value="Hect, E3 ligase catalytic domain"/>
    <property type="match status" value="1"/>
</dbReference>
<protein>
    <submittedName>
        <fullName evidence="5">G2/M phase-specific E3 ubiquitin-protein ligase</fullName>
    </submittedName>
</protein>
<evidence type="ECO:0000259" key="4">
    <source>
        <dbReference type="PROSITE" id="PS50237"/>
    </source>
</evidence>
<reference evidence="5" key="1">
    <citation type="journal article" date="2023" name="G3 (Bethesda)">
        <title>Whole genome assembly and annotation of the endangered Caribbean coral Acropora cervicornis.</title>
        <authorList>
            <person name="Selwyn J.D."/>
            <person name="Vollmer S.V."/>
        </authorList>
    </citation>
    <scope>NUCLEOTIDE SEQUENCE</scope>
    <source>
        <strain evidence="5">K2</strain>
    </source>
</reference>
<evidence type="ECO:0000313" key="5">
    <source>
        <dbReference type="EMBL" id="KAK2551393.1"/>
    </source>
</evidence>
<accession>A0AAD9PYG8</accession>